<name>A0A934HXS5_9CLOT</name>
<keyword evidence="2" id="KW-1185">Reference proteome</keyword>
<dbReference type="SUPFAM" id="SSF58104">
    <property type="entry name" value="Methyl-accepting chemotaxis protein (MCP) signaling domain"/>
    <property type="match status" value="1"/>
</dbReference>
<organism evidence="1 2">
    <name type="scientific">Clostridium aciditolerans</name>
    <dbReference type="NCBI Taxonomy" id="339861"/>
    <lineage>
        <taxon>Bacteria</taxon>
        <taxon>Bacillati</taxon>
        <taxon>Bacillota</taxon>
        <taxon>Clostridia</taxon>
        <taxon>Eubacteriales</taxon>
        <taxon>Clostridiaceae</taxon>
        <taxon>Clostridium</taxon>
    </lineage>
</organism>
<dbReference type="AlphaFoldDB" id="A0A934HXS5"/>
<gene>
    <name evidence="1" type="ORF">I6U51_06385</name>
</gene>
<accession>A0A934HXS5</accession>
<reference evidence="1" key="1">
    <citation type="submission" date="2020-12" db="EMBL/GenBank/DDBJ databases">
        <title>Clostridium thailandense sp. nov., a novel acetogenic bacterium isolated from peat land soil in Thailand.</title>
        <authorList>
            <person name="Chaikitkaew S."/>
            <person name="Birkeland N.K."/>
        </authorList>
    </citation>
    <scope>NUCLEOTIDE SEQUENCE</scope>
    <source>
        <strain evidence="1">DSM 17425</strain>
    </source>
</reference>
<protein>
    <recommendedName>
        <fullName evidence="3">Methyl-accepting chemotaxis protein</fullName>
    </recommendedName>
</protein>
<comment type="caution">
    <text evidence="1">The sequence shown here is derived from an EMBL/GenBank/DDBJ whole genome shotgun (WGS) entry which is preliminary data.</text>
</comment>
<dbReference type="EMBL" id="JAEEGB010000006">
    <property type="protein sequence ID" value="MBI6872335.1"/>
    <property type="molecule type" value="Genomic_DNA"/>
</dbReference>
<proteinExistence type="predicted"/>
<evidence type="ECO:0000313" key="1">
    <source>
        <dbReference type="EMBL" id="MBI6872335.1"/>
    </source>
</evidence>
<dbReference type="Proteomes" id="UP000622687">
    <property type="component" value="Unassembled WGS sequence"/>
</dbReference>
<evidence type="ECO:0008006" key="3">
    <source>
        <dbReference type="Google" id="ProtNLM"/>
    </source>
</evidence>
<evidence type="ECO:0000313" key="2">
    <source>
        <dbReference type="Proteomes" id="UP000622687"/>
    </source>
</evidence>
<sequence>MTDNLNKLINSNLDSAKTANLNNHSIYLNSNSIMTILMIATIGQVSNAMQNMYGVAQKSSENAEIIKTSVNETTKSIGQVAITAQSKGELAQKLNELVHKFKL</sequence>
<dbReference type="Gene3D" id="1.10.287.950">
    <property type="entry name" value="Methyl-accepting chemotaxis protein"/>
    <property type="match status" value="1"/>
</dbReference>